<dbReference type="GO" id="GO:0016715">
    <property type="term" value="F:oxidoreductase activity, acting on paired donors, with incorporation or reduction of molecular oxygen, reduced ascorbate as one donor, and incorporation of one atom of oxygen"/>
    <property type="evidence" value="ECO:0007669"/>
    <property type="project" value="InterPro"/>
</dbReference>
<dbReference type="PANTHER" id="PTHR10680">
    <property type="entry name" value="PEPTIDYL-GLYCINE ALPHA-AMIDATING MONOOXYGENASE"/>
    <property type="match status" value="1"/>
</dbReference>
<dbReference type="InterPro" id="IPR024548">
    <property type="entry name" value="Cu2_monoox_C"/>
</dbReference>
<keyword evidence="6" id="KW-0472">Membrane</keyword>
<feature type="transmembrane region" description="Helical" evidence="6">
    <location>
        <begin position="20"/>
        <end position="42"/>
    </location>
</feature>
<dbReference type="Gene3D" id="2.60.120.310">
    <property type="entry name" value="Copper type II, ascorbate-dependent monooxygenase, N-terminal domain"/>
    <property type="match status" value="1"/>
</dbReference>
<organism evidence="8 9">
    <name type="scientific">Chloropicon roscoffensis</name>
    <dbReference type="NCBI Taxonomy" id="1461544"/>
    <lineage>
        <taxon>Eukaryota</taxon>
        <taxon>Viridiplantae</taxon>
        <taxon>Chlorophyta</taxon>
        <taxon>Chloropicophyceae</taxon>
        <taxon>Chloropicales</taxon>
        <taxon>Chloropicaceae</taxon>
        <taxon>Chloropicon</taxon>
    </lineage>
</organism>
<dbReference type="InterPro" id="IPR001258">
    <property type="entry name" value="NHL_repeat"/>
</dbReference>
<dbReference type="Pfam" id="PF03712">
    <property type="entry name" value="Cu2_monoox_C"/>
    <property type="match status" value="1"/>
</dbReference>
<accession>A0AAX4PPE6</accession>
<evidence type="ECO:0000313" key="8">
    <source>
        <dbReference type="EMBL" id="WZN67354.1"/>
    </source>
</evidence>
<keyword evidence="3" id="KW-1015">Disulfide bond</keyword>
<name>A0AAX4PPE6_9CHLO</name>
<keyword evidence="9" id="KW-1185">Reference proteome</keyword>
<dbReference type="SUPFAM" id="SSF49742">
    <property type="entry name" value="PHM/PNGase F"/>
    <property type="match status" value="2"/>
</dbReference>
<sequence>MVERRAAVSSGAHHRGRRKVASLPVLAALAIPALFAIAYTTFTSDLTMVSLDQLKDSFASYHSSQAEVSLTVPASLARKADDYWCTAAPLIGGRQTLTAFVPKAKETIVHHMVVAVCDGRPKPKNAIRVANSDDTKSWVWPCGLEDHNGICPGRQMTLVYAWSKNAGRFETGFPKQGFVAGKREGLGAEYVALQGHLLRQPTEEEKDRGESAAISIETDPRMPQSLLSLSLFLNANFKLPPGLPRVRVRSRCCVRGSDTIEVFAYRVHAHGLGRNITLAAERGGGGHDVLSPVLSGDPRLPHYFTKTDLPYQPSRFVLPTDAEWEATCEYDTTSAKRAMLPGEMHGDEMCNLYLLLRSHVPRHAGCYSGFFEADNSDFRLKRAYKMGGVDGDDSSSESSEGLLEATEEGGRPGALLGPLASALDRLGFGAKPRAQPNAVFFDESMGQVGGIHLGFGGNPNHALVFHRALRTMSSEDHNEAIGKDVFQVWNVKEKRILGSFGSDLPFKLPHGLTIDRESNVWLTDVDTQLLYKLDPTATKVLLTSGVEGERAGGANVHDPRYLCRPTEIAVSNDGDIFLADGYCNSRVVRYDAAGTFVRDFQLHRGGRSANVPHSIVLDGCSDTLIVADRENALLRFMDASGEGEGEVRAPVDLKTFGKVYSVTRDEYGNVYALCWLRDVPAGKRKTYLVQVQARDTNYRSGGLDLLGVELAGCLFPHDFAVTYNFEENALDVYVGETGTKRDARRGRVVRYRIVL</sequence>
<keyword evidence="8" id="KW-0560">Oxidoreductase</keyword>
<dbReference type="InterPro" id="IPR036939">
    <property type="entry name" value="Cu2_ascorb_mOase_N_sf"/>
</dbReference>
<keyword evidence="6" id="KW-0812">Transmembrane</keyword>
<dbReference type="InterPro" id="IPR014784">
    <property type="entry name" value="Cu2_ascorb_mOase-like_C"/>
</dbReference>
<evidence type="ECO:0000256" key="2">
    <source>
        <dbReference type="ARBA" id="ARBA00022737"/>
    </source>
</evidence>
<dbReference type="InterPro" id="IPR008977">
    <property type="entry name" value="PHM/PNGase_F_dom_sf"/>
</dbReference>
<feature type="domain" description="Copper type II ascorbate-dependent monooxygenase C-terminal" evidence="7">
    <location>
        <begin position="229"/>
        <end position="357"/>
    </location>
</feature>
<dbReference type="EMBL" id="CP151519">
    <property type="protein sequence ID" value="WZN67354.1"/>
    <property type="molecule type" value="Genomic_DNA"/>
</dbReference>
<feature type="region of interest" description="Disordered" evidence="5">
    <location>
        <begin position="389"/>
        <end position="410"/>
    </location>
</feature>
<keyword evidence="6" id="KW-1133">Transmembrane helix</keyword>
<dbReference type="InterPro" id="IPR011042">
    <property type="entry name" value="6-blade_b-propeller_TolB-like"/>
</dbReference>
<dbReference type="Gene3D" id="2.120.10.30">
    <property type="entry name" value="TolB, C-terminal domain"/>
    <property type="match status" value="1"/>
</dbReference>
<keyword evidence="8" id="KW-0503">Monooxygenase</keyword>
<evidence type="ECO:0000256" key="4">
    <source>
        <dbReference type="ARBA" id="ARBA00023180"/>
    </source>
</evidence>
<proteinExistence type="predicted"/>
<keyword evidence="4" id="KW-0325">Glycoprotein</keyword>
<evidence type="ECO:0000256" key="6">
    <source>
        <dbReference type="SAM" id="Phobius"/>
    </source>
</evidence>
<dbReference type="Gene3D" id="2.60.120.230">
    <property type="match status" value="1"/>
</dbReference>
<gene>
    <name evidence="8" type="ORF">HKI87_19g89290</name>
</gene>
<protein>
    <submittedName>
        <fullName evidence="8">Peptidyl-glycine alpha-amidating monooxygenase</fullName>
    </submittedName>
</protein>
<evidence type="ECO:0000256" key="5">
    <source>
        <dbReference type="SAM" id="MobiDB-lite"/>
    </source>
</evidence>
<evidence type="ECO:0000313" key="9">
    <source>
        <dbReference type="Proteomes" id="UP001472866"/>
    </source>
</evidence>
<reference evidence="8 9" key="1">
    <citation type="submission" date="2024-03" db="EMBL/GenBank/DDBJ databases">
        <title>Complete genome sequence of the green alga Chloropicon roscoffensis RCC1871.</title>
        <authorList>
            <person name="Lemieux C."/>
            <person name="Pombert J.-F."/>
            <person name="Otis C."/>
            <person name="Turmel M."/>
        </authorList>
    </citation>
    <scope>NUCLEOTIDE SEQUENCE [LARGE SCALE GENOMIC DNA]</scope>
    <source>
        <strain evidence="8 9">RCC1871</strain>
    </source>
</reference>
<evidence type="ECO:0000259" key="7">
    <source>
        <dbReference type="Pfam" id="PF03712"/>
    </source>
</evidence>
<dbReference type="SUPFAM" id="SSF63829">
    <property type="entry name" value="Calcium-dependent phosphotriesterase"/>
    <property type="match status" value="1"/>
</dbReference>
<evidence type="ECO:0000256" key="1">
    <source>
        <dbReference type="ARBA" id="ARBA00022729"/>
    </source>
</evidence>
<dbReference type="Pfam" id="PF01436">
    <property type="entry name" value="NHL"/>
    <property type="match status" value="1"/>
</dbReference>
<dbReference type="Proteomes" id="UP001472866">
    <property type="component" value="Chromosome 19"/>
</dbReference>
<keyword evidence="1" id="KW-0732">Signal</keyword>
<dbReference type="PANTHER" id="PTHR10680:SF14">
    <property type="entry name" value="PEPTIDYL-GLYCINE ALPHA-AMIDATING MONOOXYGENASE"/>
    <property type="match status" value="1"/>
</dbReference>
<evidence type="ECO:0000256" key="3">
    <source>
        <dbReference type="ARBA" id="ARBA00023157"/>
    </source>
</evidence>
<dbReference type="GO" id="GO:0005507">
    <property type="term" value="F:copper ion binding"/>
    <property type="evidence" value="ECO:0007669"/>
    <property type="project" value="InterPro"/>
</dbReference>
<dbReference type="AlphaFoldDB" id="A0AAX4PPE6"/>
<keyword evidence="2" id="KW-0677">Repeat</keyword>